<keyword evidence="3" id="KW-1185">Reference proteome</keyword>
<comment type="similarity">
    <text evidence="1">Belongs to the terpene synthase family.</text>
</comment>
<dbReference type="GO" id="GO:0016102">
    <property type="term" value="P:diterpenoid biosynthetic process"/>
    <property type="evidence" value="ECO:0007669"/>
    <property type="project" value="TreeGrafter"/>
</dbReference>
<sequence>MFDEELKAKVVVTLFQLCTRPLIEQSLNGSWSNSIEQSTYATLILVETRRVPIFSEIRSRIEIAIKSAVLFMSDHEGGATAEERLRTEQLSYNPTHIVQAYKLAALKASTTSIGSNSISDIRTAAYPFLKLIQKTPLFSGVAEWKLSCSYIEATYFLPLLRARRSLIFSRTNVTEDKYFDIIPFTWTACNNSRGTYASNTLLFEMMIISFLNYQIDEYMEAVAGPIIMKELSSEINHFIDYLFTGSSSLENIPSYLAPLANFTSYIRKGVTNSSVLDQRNLNRELKSFLRAHIVQAEDNAQLTARIGDTGFSKADTTFFSWVRSTSADHTSCPYSFAFLSCLISRSIGQGAECFSTTAQRYYASDTCRHLATMCRMYNDYGSIQRDAEEKNLNSVDFEDFASSADKKQTLFELAEYERVCLQNALGRLEQEAERTVSEELGKEQRERRKMAILRMFCDVTDLYGQLYVVKDMASRIKPSTNGEHHAS</sequence>
<evidence type="ECO:0000313" key="2">
    <source>
        <dbReference type="EMBL" id="KAK5628871.1"/>
    </source>
</evidence>
<protein>
    <submittedName>
        <fullName evidence="2">Uncharacterized protein</fullName>
    </submittedName>
</protein>
<accession>A0AAN7UP25</accession>
<evidence type="ECO:0000256" key="1">
    <source>
        <dbReference type="ARBA" id="ARBA00006333"/>
    </source>
</evidence>
<dbReference type="PANTHER" id="PTHR31739">
    <property type="entry name" value="ENT-COPALYL DIPHOSPHATE SYNTHASE, CHLOROPLASTIC"/>
    <property type="match status" value="1"/>
</dbReference>
<proteinExistence type="inferred from homology"/>
<evidence type="ECO:0000313" key="3">
    <source>
        <dbReference type="Proteomes" id="UP001305414"/>
    </source>
</evidence>
<name>A0AAN7UP25_9PEZI</name>
<dbReference type="PANTHER" id="PTHR31739:SF25">
    <property type="entry name" value="(E,E)-GERANYLLINALOOL SYNTHASE"/>
    <property type="match status" value="1"/>
</dbReference>
<dbReference type="Proteomes" id="UP001305414">
    <property type="component" value="Unassembled WGS sequence"/>
</dbReference>
<dbReference type="AlphaFoldDB" id="A0AAN7UP25"/>
<dbReference type="GO" id="GO:0000287">
    <property type="term" value="F:magnesium ion binding"/>
    <property type="evidence" value="ECO:0007669"/>
    <property type="project" value="TreeGrafter"/>
</dbReference>
<comment type="caution">
    <text evidence="2">The sequence shown here is derived from an EMBL/GenBank/DDBJ whole genome shotgun (WGS) entry which is preliminary data.</text>
</comment>
<gene>
    <name evidence="2" type="ORF">RRF57_004586</name>
</gene>
<dbReference type="InterPro" id="IPR050148">
    <property type="entry name" value="Terpene_synthase-like"/>
</dbReference>
<dbReference type="GO" id="GO:0010333">
    <property type="term" value="F:terpene synthase activity"/>
    <property type="evidence" value="ECO:0007669"/>
    <property type="project" value="InterPro"/>
</dbReference>
<dbReference type="EMBL" id="JAWHQM010000009">
    <property type="protein sequence ID" value="KAK5628871.1"/>
    <property type="molecule type" value="Genomic_DNA"/>
</dbReference>
<reference evidence="2 3" key="1">
    <citation type="submission" date="2023-10" db="EMBL/GenBank/DDBJ databases">
        <title>Draft genome sequence of Xylaria bambusicola isolate GMP-LS, the root and basal stem rot pathogen of sugarcane in Indonesia.</title>
        <authorList>
            <person name="Selvaraj P."/>
            <person name="Muralishankar V."/>
            <person name="Muruganantham S."/>
            <person name="Sp S."/>
            <person name="Haryani S."/>
            <person name="Lau K.J.X."/>
            <person name="Naqvi N.I."/>
        </authorList>
    </citation>
    <scope>NUCLEOTIDE SEQUENCE [LARGE SCALE GENOMIC DNA]</scope>
    <source>
        <strain evidence="2">GMP-LS</strain>
    </source>
</reference>
<organism evidence="2 3">
    <name type="scientific">Xylaria bambusicola</name>
    <dbReference type="NCBI Taxonomy" id="326684"/>
    <lineage>
        <taxon>Eukaryota</taxon>
        <taxon>Fungi</taxon>
        <taxon>Dikarya</taxon>
        <taxon>Ascomycota</taxon>
        <taxon>Pezizomycotina</taxon>
        <taxon>Sordariomycetes</taxon>
        <taxon>Xylariomycetidae</taxon>
        <taxon>Xylariales</taxon>
        <taxon>Xylariaceae</taxon>
        <taxon>Xylaria</taxon>
    </lineage>
</organism>